<comment type="caution">
    <text evidence="2">The sequence shown here is derived from an EMBL/GenBank/DDBJ whole genome shotgun (WGS) entry which is preliminary data.</text>
</comment>
<dbReference type="RefSeq" id="WP_061473288.1">
    <property type="nucleotide sequence ID" value="NZ_BQNN01000001.1"/>
</dbReference>
<accession>A0A139KS23</accession>
<reference evidence="2 3" key="1">
    <citation type="journal article" date="2019" name="Nat. Med.">
        <title>A library of human gut bacterial isolates paired with longitudinal multiomics data enables mechanistic microbiome research.</title>
        <authorList>
            <person name="Poyet M."/>
            <person name="Groussin M."/>
            <person name="Gibbons S.M."/>
            <person name="Avila-Pacheco J."/>
            <person name="Jiang X."/>
            <person name="Kearney S.M."/>
            <person name="Perrotta A.R."/>
            <person name="Berdy B."/>
            <person name="Zhao S."/>
            <person name="Lieberman T.D."/>
            <person name="Swanson P.K."/>
            <person name="Smith M."/>
            <person name="Roesemann S."/>
            <person name="Alexander J.E."/>
            <person name="Rich S.A."/>
            <person name="Livny J."/>
            <person name="Vlamakis H."/>
            <person name="Clish C."/>
            <person name="Bullock K."/>
            <person name="Deik A."/>
            <person name="Scott J."/>
            <person name="Pierce K.A."/>
            <person name="Xavier R.J."/>
            <person name="Alm E.J."/>
        </authorList>
    </citation>
    <scope>NUCLEOTIDE SEQUENCE [LARGE SCALE GENOMIC DNA]</scope>
    <source>
        <strain evidence="2 3">BIOML-A162</strain>
    </source>
</reference>
<gene>
    <name evidence="2" type="ORF">GAN91_07070</name>
</gene>
<dbReference type="AlphaFoldDB" id="A0A139KS23"/>
<dbReference type="Proteomes" id="UP000436858">
    <property type="component" value="Unassembled WGS sequence"/>
</dbReference>
<dbReference type="GeneID" id="60924562"/>
<protein>
    <recommendedName>
        <fullName evidence="1">DUF5722 domain-containing protein</fullName>
    </recommendedName>
</protein>
<dbReference type="Gene3D" id="3.20.20.80">
    <property type="entry name" value="Glycosidases"/>
    <property type="match status" value="1"/>
</dbReference>
<proteinExistence type="predicted"/>
<dbReference type="InterPro" id="IPR043780">
    <property type="entry name" value="DUF5722"/>
</dbReference>
<evidence type="ECO:0000259" key="1">
    <source>
        <dbReference type="Pfam" id="PF18989"/>
    </source>
</evidence>
<sequence>MENLKVFFTRRPERLLGRCGMLFLMAFFVMNLSSCNDDFIEDDGGEVIPPEDIVIPPVYMLLDGPYKSGVTLTQNEDSSYTIETTNGDPWATAGLFKEDVPEECNVLEFEYQTEMGMSNLELFFADAKNGIDATHSMSAGTVPASTEWASFSVRLKKYRQEFDWGKVKDFLRLDFGDQPNNIIQMRNIRLRMMNDEEKQAEEDENNEALNKEKYEQGIKDYLNKEYDCHVTDVVVGESTISIQGNYTGEGTFFLGEIPPFVDMFKVEKVENKTPLSNGSFNVQLDRYVTIGDYKYDRLLSKWAIYKEGASKDEIVSHARYANVDKIHVKQSVEAIPLKSKKGLGGLINHGFLASDLDDLGIASATINIPISHFMHLSQQEGDIPHTYGGRTYYFNEGYMKSSFDAVLEQTSKRGISVAGILLVPPTGDAGTLLKHPDFNGIAPYTMPNMTTIESTNCYAAALDFLAERYSDPNMRIAHWIIHNEVDGGSHWTNMGDKPIATFMDTYLRSMRMCYNIAHQYDQHSEVFISFSHGWNIAAGGGWYKVRDMLDFMNQFSESEGDFFWSLACHSYPAQLGNPCTWDDEQATYSMDTEYVTLKNLEVLDKWVKTSRNQYKGTIRRSVWLSEAGTCSPSYEDDDLQDQAAGFAYGWKKINNLDGINGIQWHSWFDHLGDGACLGLRKYADAPHNGEAKPVWTTYQKADTDEEDDYFEQYLSRIGIDSWEGIIQDIP</sequence>
<evidence type="ECO:0000313" key="2">
    <source>
        <dbReference type="EMBL" id="KAB4484394.1"/>
    </source>
</evidence>
<name>A0A139KS23_BACT4</name>
<dbReference type="InterPro" id="IPR017853">
    <property type="entry name" value="GH"/>
</dbReference>
<organism evidence="2 3">
    <name type="scientific">Bacteroides thetaiotaomicron</name>
    <dbReference type="NCBI Taxonomy" id="818"/>
    <lineage>
        <taxon>Bacteria</taxon>
        <taxon>Pseudomonadati</taxon>
        <taxon>Bacteroidota</taxon>
        <taxon>Bacteroidia</taxon>
        <taxon>Bacteroidales</taxon>
        <taxon>Bacteroidaceae</taxon>
        <taxon>Bacteroides</taxon>
    </lineage>
</organism>
<dbReference type="Pfam" id="PF18989">
    <property type="entry name" value="DUF5722"/>
    <property type="match status" value="1"/>
</dbReference>
<evidence type="ECO:0000313" key="3">
    <source>
        <dbReference type="Proteomes" id="UP000436858"/>
    </source>
</evidence>
<dbReference type="EMBL" id="WCRY01000005">
    <property type="protein sequence ID" value="KAB4484394.1"/>
    <property type="molecule type" value="Genomic_DNA"/>
</dbReference>
<dbReference type="SUPFAM" id="SSF51445">
    <property type="entry name" value="(Trans)glycosidases"/>
    <property type="match status" value="1"/>
</dbReference>
<feature type="domain" description="DUF5722" evidence="1">
    <location>
        <begin position="337"/>
        <end position="723"/>
    </location>
</feature>